<feature type="region of interest" description="Disordered" evidence="6">
    <location>
        <begin position="339"/>
        <end position="396"/>
    </location>
</feature>
<feature type="coiled-coil region" evidence="5">
    <location>
        <begin position="17"/>
        <end position="51"/>
    </location>
</feature>
<evidence type="ECO:0000256" key="5">
    <source>
        <dbReference type="SAM" id="Coils"/>
    </source>
</evidence>
<feature type="compositionally biased region" description="Polar residues" evidence="6">
    <location>
        <begin position="352"/>
        <end position="364"/>
    </location>
</feature>
<dbReference type="SUPFAM" id="SSF101576">
    <property type="entry name" value="Supernatant protein factor (SPF), C-terminal domain"/>
    <property type="match status" value="1"/>
</dbReference>
<evidence type="ECO:0000256" key="3">
    <source>
        <dbReference type="ARBA" id="ARBA00022833"/>
    </source>
</evidence>
<dbReference type="Gene3D" id="3.30.40.10">
    <property type="entry name" value="Zinc/RING finger domain, C3HC4 (zinc finger)"/>
    <property type="match status" value="1"/>
</dbReference>
<proteinExistence type="predicted"/>
<accession>A0A7J7K9G4</accession>
<dbReference type="GO" id="GO:0005776">
    <property type="term" value="C:autophagosome"/>
    <property type="evidence" value="ECO:0007669"/>
    <property type="project" value="TreeGrafter"/>
</dbReference>
<feature type="domain" description="FYVE-type" evidence="7">
    <location>
        <begin position="250"/>
        <end position="308"/>
    </location>
</feature>
<keyword evidence="9" id="KW-1185">Reference proteome</keyword>
<dbReference type="EMBL" id="VXIV02001040">
    <property type="protein sequence ID" value="KAF6034584.1"/>
    <property type="molecule type" value="Genomic_DNA"/>
</dbReference>
<dbReference type="GO" id="GO:0072383">
    <property type="term" value="P:plus-end-directed vesicle transport along microtubule"/>
    <property type="evidence" value="ECO:0007669"/>
    <property type="project" value="TreeGrafter"/>
</dbReference>
<dbReference type="InterPro" id="IPR000306">
    <property type="entry name" value="Znf_FYVE"/>
</dbReference>
<keyword evidence="3" id="KW-0862">Zinc</keyword>
<dbReference type="SUPFAM" id="SSF57903">
    <property type="entry name" value="FYVE/PHD zinc finger"/>
    <property type="match status" value="1"/>
</dbReference>
<dbReference type="Gene3D" id="2.60.120.680">
    <property type="entry name" value="GOLD domain"/>
    <property type="match status" value="1"/>
</dbReference>
<dbReference type="PANTHER" id="PTHR46753:SF2">
    <property type="entry name" value="FYVE AND COILED-COIL DOMAIN-CONTAINING PROTEIN 1"/>
    <property type="match status" value="1"/>
</dbReference>
<dbReference type="GO" id="GO:0005764">
    <property type="term" value="C:lysosome"/>
    <property type="evidence" value="ECO:0007669"/>
    <property type="project" value="TreeGrafter"/>
</dbReference>
<comment type="caution">
    <text evidence="8">The sequence shown here is derived from an EMBL/GenBank/DDBJ whole genome shotgun (WGS) entry which is preliminary data.</text>
</comment>
<feature type="compositionally biased region" description="Low complexity" evidence="6">
    <location>
        <begin position="365"/>
        <end position="393"/>
    </location>
</feature>
<dbReference type="Pfam" id="PF01363">
    <property type="entry name" value="FYVE"/>
    <property type="match status" value="1"/>
</dbReference>
<sequence>MRKKYSQQKYKEEQAANVKLSDSLSQVNTEIESLRSNLKSLKAEEVQKSKELSELQSCLESTKLEFANKQTIMEQQIGALRFQLSSHQMEADLAMDGYRQQQEDLQKMSQTISSQEKTVATIEMQLDTLQTEKSLDTDRHQQQVEELISLLDDKELDLVSLCEEIEAYKKRCSELTESHETLNQKMIELKLGKGERLAEAENELHQLRDENVILKKRLIKLIKDKDSLWQATDALIFRQKKLSEVKWLDSSKIDNCMGCRAAFSLLLRKHHCRLCGQVYCYQCSDNWVNTAASGKKSRVCNLCYIEHTNSDLPAALNSSNITDTNSGLHYSPVTLHDTSWSRDSGGKYSPPSGANRSTVSSTAAGDTSQSTDSLTLDVSSTGDTTSDNTDTGLQAPVSDDVTEGVEAECTQVTSDPGGVVSQATGRASDPGGVVSQATGRASDPGGVVSQATGIASEPDSVNNQPADNIVSNGFNDFGVEGEVTDAVSTVSVPSATRLLKQLKVEYDSVISAESIQSDELIEISINKMSVYTVCVVVDKEETTLGWKFSSQPKAAYFQLTHKPYETSFSDASEHLIPECKCRSHRQEVQGEMISHNSGLYIFSFINKLDRKLEVQYNIRVSVN</sequence>
<dbReference type="InterPro" id="IPR017455">
    <property type="entry name" value="Znf_FYVE-rel"/>
</dbReference>
<feature type="coiled-coil region" evidence="5">
    <location>
        <begin position="98"/>
        <end position="224"/>
    </location>
</feature>
<dbReference type="InterPro" id="IPR036598">
    <property type="entry name" value="GOLD_dom_sf"/>
</dbReference>
<dbReference type="SMART" id="SM00064">
    <property type="entry name" value="FYVE"/>
    <property type="match status" value="1"/>
</dbReference>
<evidence type="ECO:0000313" key="8">
    <source>
        <dbReference type="EMBL" id="KAF6034584.1"/>
    </source>
</evidence>
<evidence type="ECO:0000313" key="9">
    <source>
        <dbReference type="Proteomes" id="UP000593567"/>
    </source>
</evidence>
<dbReference type="Proteomes" id="UP000593567">
    <property type="component" value="Unassembled WGS sequence"/>
</dbReference>
<dbReference type="GO" id="GO:0008270">
    <property type="term" value="F:zinc ion binding"/>
    <property type="evidence" value="ECO:0007669"/>
    <property type="project" value="UniProtKB-KW"/>
</dbReference>
<dbReference type="InterPro" id="IPR013083">
    <property type="entry name" value="Znf_RING/FYVE/PHD"/>
</dbReference>
<keyword evidence="1" id="KW-0479">Metal-binding</keyword>
<name>A0A7J7K9G4_BUGNE</name>
<evidence type="ECO:0000256" key="1">
    <source>
        <dbReference type="ARBA" id="ARBA00022723"/>
    </source>
</evidence>
<dbReference type="InterPro" id="IPR011011">
    <property type="entry name" value="Znf_FYVE_PHD"/>
</dbReference>
<organism evidence="8 9">
    <name type="scientific">Bugula neritina</name>
    <name type="common">Brown bryozoan</name>
    <name type="synonym">Sertularia neritina</name>
    <dbReference type="NCBI Taxonomy" id="10212"/>
    <lineage>
        <taxon>Eukaryota</taxon>
        <taxon>Metazoa</taxon>
        <taxon>Spiralia</taxon>
        <taxon>Lophotrochozoa</taxon>
        <taxon>Bryozoa</taxon>
        <taxon>Gymnolaemata</taxon>
        <taxon>Cheilostomatida</taxon>
        <taxon>Flustrina</taxon>
        <taxon>Buguloidea</taxon>
        <taxon>Bugulidae</taxon>
        <taxon>Bugula</taxon>
    </lineage>
</organism>
<keyword evidence="5" id="KW-0175">Coiled coil</keyword>
<evidence type="ECO:0000256" key="2">
    <source>
        <dbReference type="ARBA" id="ARBA00022771"/>
    </source>
</evidence>
<dbReference type="AlphaFoldDB" id="A0A7J7K9G4"/>
<evidence type="ECO:0000256" key="4">
    <source>
        <dbReference type="PROSITE-ProRule" id="PRU00091"/>
    </source>
</evidence>
<gene>
    <name evidence="8" type="ORF">EB796_007107</name>
</gene>
<dbReference type="GO" id="GO:1901098">
    <property type="term" value="P:positive regulation of autophagosome maturation"/>
    <property type="evidence" value="ECO:0007669"/>
    <property type="project" value="TreeGrafter"/>
</dbReference>
<protein>
    <submittedName>
        <fullName evidence="8">FYCO1</fullName>
    </submittedName>
</protein>
<evidence type="ECO:0000256" key="6">
    <source>
        <dbReference type="SAM" id="MobiDB-lite"/>
    </source>
</evidence>
<reference evidence="8" key="1">
    <citation type="submission" date="2020-06" db="EMBL/GenBank/DDBJ databases">
        <title>Draft genome of Bugula neritina, a colonial animal packing powerful symbionts and potential medicines.</title>
        <authorList>
            <person name="Rayko M."/>
        </authorList>
    </citation>
    <scope>NUCLEOTIDE SEQUENCE [LARGE SCALE GENOMIC DNA]</scope>
    <source>
        <strain evidence="8">Kwan_BN1</strain>
    </source>
</reference>
<dbReference type="GO" id="GO:0005770">
    <property type="term" value="C:late endosome"/>
    <property type="evidence" value="ECO:0007669"/>
    <property type="project" value="TreeGrafter"/>
</dbReference>
<keyword evidence="2 4" id="KW-0863">Zinc-finger</keyword>
<dbReference type="PANTHER" id="PTHR46753">
    <property type="entry name" value="FYVE AND COILED-COIL DOMAIN-CONTAINING PROTEIN 1"/>
    <property type="match status" value="1"/>
</dbReference>
<feature type="region of interest" description="Disordered" evidence="6">
    <location>
        <begin position="411"/>
        <end position="446"/>
    </location>
</feature>
<evidence type="ECO:0000259" key="7">
    <source>
        <dbReference type="PROSITE" id="PS50178"/>
    </source>
</evidence>
<dbReference type="OrthoDB" id="660555at2759"/>
<dbReference type="PROSITE" id="PS50178">
    <property type="entry name" value="ZF_FYVE"/>
    <property type="match status" value="1"/>
</dbReference>